<dbReference type="GO" id="GO:0005739">
    <property type="term" value="C:mitochondrion"/>
    <property type="evidence" value="ECO:0007669"/>
    <property type="project" value="UniProtKB-SubCell"/>
</dbReference>
<dbReference type="PROSITE" id="PS50234">
    <property type="entry name" value="VWFA"/>
    <property type="match status" value="1"/>
</dbReference>
<organism evidence="10 11">
    <name type="scientific">Mortierella alpina</name>
    <name type="common">Oleaginous fungus</name>
    <name type="synonym">Mortierella renispora</name>
    <dbReference type="NCBI Taxonomy" id="64518"/>
    <lineage>
        <taxon>Eukaryota</taxon>
        <taxon>Fungi</taxon>
        <taxon>Fungi incertae sedis</taxon>
        <taxon>Mucoromycota</taxon>
        <taxon>Mortierellomycotina</taxon>
        <taxon>Mortierellomycetes</taxon>
        <taxon>Mortierellales</taxon>
        <taxon>Mortierellaceae</taxon>
        <taxon>Mortierella</taxon>
    </lineage>
</organism>
<evidence type="ECO:0000313" key="10">
    <source>
        <dbReference type="EMBL" id="KAG9320281.1"/>
    </source>
</evidence>
<evidence type="ECO:0000256" key="8">
    <source>
        <dbReference type="SAM" id="MobiDB-lite"/>
    </source>
</evidence>
<protein>
    <recommendedName>
        <fullName evidence="7">von Willebrand factor A domain-containing protein 8</fullName>
    </recommendedName>
</protein>
<accession>A0A9P7ZZZ4</accession>
<evidence type="ECO:0000259" key="9">
    <source>
        <dbReference type="PROSITE" id="PS50234"/>
    </source>
</evidence>
<reference evidence="10" key="1">
    <citation type="submission" date="2021-07" db="EMBL/GenBank/DDBJ databases">
        <title>Draft genome of Mortierella alpina, strain LL118, isolated from an aspen leaf litter sample.</title>
        <authorList>
            <person name="Yang S."/>
            <person name="Vinatzer B.A."/>
        </authorList>
    </citation>
    <scope>NUCLEOTIDE SEQUENCE</scope>
    <source>
        <strain evidence="10">LL118</strain>
    </source>
</reference>
<dbReference type="GO" id="GO:0016887">
    <property type="term" value="F:ATP hydrolysis activity"/>
    <property type="evidence" value="ECO:0007669"/>
    <property type="project" value="InterPro"/>
</dbReference>
<dbReference type="Gene3D" id="3.40.50.300">
    <property type="entry name" value="P-loop containing nucleotide triphosphate hydrolases"/>
    <property type="match status" value="3"/>
</dbReference>
<evidence type="ECO:0000256" key="4">
    <source>
        <dbReference type="ARBA" id="ARBA00022946"/>
    </source>
</evidence>
<dbReference type="SUPFAM" id="SSF53300">
    <property type="entry name" value="vWA-like"/>
    <property type="match status" value="1"/>
</dbReference>
<comment type="subcellular location">
    <subcellularLocation>
        <location evidence="1">Mitochondrion</location>
    </subcellularLocation>
</comment>
<dbReference type="Proteomes" id="UP000717515">
    <property type="component" value="Unassembled WGS sequence"/>
</dbReference>
<dbReference type="InterPro" id="IPR039891">
    <property type="entry name" value="VWA8"/>
</dbReference>
<keyword evidence="4" id="KW-0809">Transit peptide</keyword>
<evidence type="ECO:0000313" key="11">
    <source>
        <dbReference type="Proteomes" id="UP000717515"/>
    </source>
</evidence>
<comment type="function">
    <text evidence="6">Exhibits ATPase activity in vitro.</text>
</comment>
<proteinExistence type="predicted"/>
<evidence type="ECO:0000256" key="5">
    <source>
        <dbReference type="ARBA" id="ARBA00023128"/>
    </source>
</evidence>
<dbReference type="InterPro" id="IPR036465">
    <property type="entry name" value="vWFA_dom_sf"/>
</dbReference>
<feature type="compositionally biased region" description="Basic and acidic residues" evidence="8">
    <location>
        <begin position="1646"/>
        <end position="1664"/>
    </location>
</feature>
<feature type="region of interest" description="Disordered" evidence="8">
    <location>
        <begin position="1583"/>
        <end position="1674"/>
    </location>
</feature>
<dbReference type="SMART" id="SM00327">
    <property type="entry name" value="VWA"/>
    <property type="match status" value="1"/>
</dbReference>
<dbReference type="EMBL" id="JAIFTL010000307">
    <property type="protein sequence ID" value="KAG9320281.1"/>
    <property type="molecule type" value="Genomic_DNA"/>
</dbReference>
<keyword evidence="5" id="KW-0496">Mitochondrion</keyword>
<evidence type="ECO:0000256" key="1">
    <source>
        <dbReference type="ARBA" id="ARBA00004173"/>
    </source>
</evidence>
<gene>
    <name evidence="10" type="ORF">KVV02_001323</name>
</gene>
<dbReference type="SUPFAM" id="SSF52540">
    <property type="entry name" value="P-loop containing nucleoside triphosphate hydrolases"/>
    <property type="match status" value="3"/>
</dbReference>
<feature type="domain" description="VWFA" evidence="9">
    <location>
        <begin position="1776"/>
        <end position="1962"/>
    </location>
</feature>
<dbReference type="InterPro" id="IPR002035">
    <property type="entry name" value="VWF_A"/>
</dbReference>
<dbReference type="GO" id="GO:0005524">
    <property type="term" value="F:ATP binding"/>
    <property type="evidence" value="ECO:0007669"/>
    <property type="project" value="UniProtKB-KW"/>
</dbReference>
<evidence type="ECO:0000256" key="2">
    <source>
        <dbReference type="ARBA" id="ARBA00022741"/>
    </source>
</evidence>
<dbReference type="InterPro" id="IPR011704">
    <property type="entry name" value="ATPase_dyneun-rel_AAA"/>
</dbReference>
<evidence type="ECO:0000256" key="6">
    <source>
        <dbReference type="ARBA" id="ARBA00055988"/>
    </source>
</evidence>
<feature type="compositionally biased region" description="Gly residues" evidence="8">
    <location>
        <begin position="1631"/>
        <end position="1643"/>
    </location>
</feature>
<keyword evidence="2" id="KW-0547">Nucleotide-binding</keyword>
<evidence type="ECO:0000256" key="7">
    <source>
        <dbReference type="ARBA" id="ARBA00070377"/>
    </source>
</evidence>
<dbReference type="InterPro" id="IPR027417">
    <property type="entry name" value="P-loop_NTPase"/>
</dbReference>
<evidence type="ECO:0000256" key="3">
    <source>
        <dbReference type="ARBA" id="ARBA00022840"/>
    </source>
</evidence>
<dbReference type="FunFam" id="3.40.50.300:FF:000663">
    <property type="entry name" value="von Willebrand factor A domain containing 8"/>
    <property type="match status" value="1"/>
</dbReference>
<keyword evidence="3" id="KW-0067">ATP-binding</keyword>
<sequence>MDPQNAESARLRLEQLSRALSHTADYVIAENPNRSGGLIISATKNASTAEYGEVKIGDVTVAVSPALNPEFVPSYDQPLFEDSQEILRHLRWMMQKDKLGQDMFLIGPPGHLRRSIALKFAELTNREVEYVPLSKDVTESDLKQRREIVGGTAYYVDQACVRAATEGRILILDGIEKAERNVLPVLNNLLENREMALEDGRFLVNPKRFDVLVKEGGQSAIETMEKHKLVKVSDSFTVIALGLPVPQYVGHPLDPPLRSRFQSRDVKAPGFESQMQQLLAVGPNVPKDMLERLISVAMVLGAQHYNNLGSESSAVSSMVSNVTIPEFPVSIENAIKLLNDFAEAQPRFLLDLIYPWSLLPTCEAEQRSLIESTYQRFGFLGHGREEEGFDQDEGNIIRQCDSTYKVVIIEKEGPVTARATFEHTSGKRTSVRLHSGPYPFEPAEYFVETPYHMSTLVSMLLAHSVGDFCVIGSKGVGKSALMRHFGRNLGYKVEFIPLYKDMSSRDLLQRRSTTFSGDTIWENSALVKAAMSGALAVMDGIDTLSFGTMVSLQRLIHERETAMPDGRKLLRHSHYDQLQAKFGWSQEEMEKKGLLRIAPSFRIVALARPISNGTEGGKPGSWLAPEIVSMFQFVTVRPLSLQEETQLLETLSPGVSPESLSLLLTFANHLRNSPDETIKTLSSAMSTRQLIRICRRLAVFPNESLHDAVHKVSLSRFLPSIAKDALNQLLSANGIAPKPKPYKARELEIQVLPSRESPTVLRIGPIEEPVRQDSNPVLIPNIIFHENPKQTEILMEMLKDFQLGEHLLLIGNQGVGKNKLADYFLQLLKLPREYIQLHRDTTVQSLTATPSIVDGVLQYDDSPLVKSVRDGYILVIDEADKAPTYVTSVIRNLLEDGQMVLSDGRRIVSKPTEGADEEEIVIHPDFRMMVLANRPGFPFLGNDFFREVGDVFSCHAVDNPDAESEMFLLRKYGPDVPEELLLKLTAAFEDLRVLVDEGLLSYPYSTRELVNVVRHMQIYPEEGISRILQNVFDFDQYDADSKGMLIETFQKHGIPVGLESEFTIQLGKQVEVSEAILTETWKKAAQENAAEVNVKSQPIVFRGGWNVTPGTPRDLERSEGRSVVFSEQLYHFKIPTRGEALDIISTEKGTLYAISTNPVTLHYIDAAHRTVRSADMYEYFPLQKAPPRLRLALVKTQVGGQFLCMHNPSDNSFLSLDTAKDSIVSVMLNGLAPVSSLMDKSLAHLGYIAFFQENRANIVVVDFNTGTQHIVELPVQVAGFFMIDPKMWLVKDCKDGDHHLVYASDADVPVPNMIQHVSITGMGAKAKHRLTYVSEAVVEAGRDDRYVFFDTTVQKPPDIPRFAKCRSSTCLLLSDCFFVSHYSEALRMMHTTNDSVVMAMTQNMEHLIANPDPEASMDVFSFMRPISDEQVRNMYSNLQSASLYMSKTRQMAKIIPSPSGKGEGHLELFSPSERRIWRVLIPLSIPVTSTLRSDAPMTGFKGLQQDRVVASMTELPDGSLLTMDNTGFVRVWQIDAADLFQSASTWKKLVGTLDSRTLSILYKDEQGRFVNADGELVGPDGLVIGDGEAAGDLPPELEGAGGDSSGGGGGGGGGSGSGGGGGDGEGDGSGDGDGNGSGSGSGERSGAPKDGRKPNFDDVSKLDIRTSAPPPKLVSDAQIEMHNMTMRKHLAAMDMTAADAKIYMSYMENVQREIRELRVILESIEAKNKERVWLKNQSSGDLDDTKLIEGLTGDHNIYKLRGDQDPEMGFQQKPKKMYFVFDLSASMFRFNNHDRRLERSMEVALMIMESFRNFEHKFAYSIIGHSGDSPNLEFVKEGRYPKTEKDVFKVISQMSAHSQYCLSGDNTLSATSMAMREIVKDDADDYIVVVLSDANIGQYNIKPEDLGRILRSDDRVTSSMIFIGSLADQADKLKGALGSHAHVCLDTKDLPQIIKSIFLSSMIK</sequence>
<dbReference type="PANTHER" id="PTHR21610:SF9">
    <property type="entry name" value="VON WILLEBRAND FACTOR A DOMAIN-CONTAINING PROTEIN 8"/>
    <property type="match status" value="1"/>
</dbReference>
<dbReference type="Pfam" id="PF07728">
    <property type="entry name" value="AAA_5"/>
    <property type="match status" value="3"/>
</dbReference>
<comment type="caution">
    <text evidence="10">The sequence shown here is derived from an EMBL/GenBank/DDBJ whole genome shotgun (WGS) entry which is preliminary data.</text>
</comment>
<name>A0A9P7ZZZ4_MORAP</name>
<dbReference type="FunFam" id="3.40.50.300:FF:000587">
    <property type="entry name" value="von Willebrand factor A domain containing 8"/>
    <property type="match status" value="1"/>
</dbReference>
<feature type="compositionally biased region" description="Gly residues" evidence="8">
    <location>
        <begin position="1599"/>
        <end position="1623"/>
    </location>
</feature>
<dbReference type="PANTHER" id="PTHR21610">
    <property type="entry name" value="VON WILLEBRAND FACTOR A DOMAIN-CONTAINING PROTEIN 8"/>
    <property type="match status" value="1"/>
</dbReference>